<gene>
    <name evidence="1" type="ORF">CSSPTR1EN2_LOCUS803</name>
</gene>
<name>A0ABP0T9G4_9BRYO</name>
<protein>
    <submittedName>
        <fullName evidence="1">Uncharacterized protein</fullName>
    </submittedName>
</protein>
<keyword evidence="2" id="KW-1185">Reference proteome</keyword>
<sequence>MGSKSTHGGEEDEDGAPVQFIRDDEHTSVKAPLVVGAGGIHSVIGSKGLKVGGMQAIANGRTMTVCNGVHGKLYWALSLIDKSTDGHTKVRSKDCAESKARLIQEFEGWDLALKLVEVTGAELILERRVLDLPVLAE</sequence>
<organism evidence="1 2">
    <name type="scientific">Sphagnum troendelagicum</name>
    <dbReference type="NCBI Taxonomy" id="128251"/>
    <lineage>
        <taxon>Eukaryota</taxon>
        <taxon>Viridiplantae</taxon>
        <taxon>Streptophyta</taxon>
        <taxon>Embryophyta</taxon>
        <taxon>Bryophyta</taxon>
        <taxon>Sphagnophytina</taxon>
        <taxon>Sphagnopsida</taxon>
        <taxon>Sphagnales</taxon>
        <taxon>Sphagnaceae</taxon>
        <taxon>Sphagnum</taxon>
    </lineage>
</organism>
<reference evidence="1 2" key="1">
    <citation type="submission" date="2024-02" db="EMBL/GenBank/DDBJ databases">
        <authorList>
            <consortium name="ELIXIR-Norway"/>
            <consortium name="Elixir Norway"/>
        </authorList>
    </citation>
    <scope>NUCLEOTIDE SEQUENCE [LARGE SCALE GENOMIC DNA]</scope>
</reference>
<evidence type="ECO:0000313" key="1">
    <source>
        <dbReference type="EMBL" id="CAK9190264.1"/>
    </source>
</evidence>
<proteinExistence type="predicted"/>
<dbReference type="EMBL" id="OZ019893">
    <property type="protein sequence ID" value="CAK9190264.1"/>
    <property type="molecule type" value="Genomic_DNA"/>
</dbReference>
<evidence type="ECO:0000313" key="2">
    <source>
        <dbReference type="Proteomes" id="UP001497512"/>
    </source>
</evidence>
<accession>A0ABP0T9G4</accession>
<dbReference type="Proteomes" id="UP001497512">
    <property type="component" value="Chromosome 1"/>
</dbReference>